<feature type="transmembrane region" description="Helical" evidence="1">
    <location>
        <begin position="12"/>
        <end position="35"/>
    </location>
</feature>
<dbReference type="InterPro" id="IPR047676">
    <property type="entry name" value="FxLYD_dom"/>
</dbReference>
<dbReference type="RefSeq" id="WP_262976802.1">
    <property type="nucleotide sequence ID" value="NZ_CAMAPB010000030.1"/>
</dbReference>
<keyword evidence="1" id="KW-0812">Transmembrane</keyword>
<keyword evidence="1" id="KW-0472">Membrane</keyword>
<gene>
    <name evidence="2" type="ORF">PSEHALCIP103_02161</name>
</gene>
<sequence length="150" mass="16651">MDSNNFNQSIKGFFWGVGFVIAMLGGISVFALTIAADVDSGFKTMVSNKALETSDEFNNDYKLTLSEIYKENGQVRIAAELKNITDESIYTGNVIASTFDESGKFIGNCVGKSTDNFLEPNQISYVDIKCNLFRSQASKVHSTKLKIKWF</sequence>
<evidence type="ECO:0000313" key="3">
    <source>
        <dbReference type="Proteomes" id="UP001152447"/>
    </source>
</evidence>
<comment type="caution">
    <text evidence="2">The sequence shown here is derived from an EMBL/GenBank/DDBJ whole genome shotgun (WGS) entry which is preliminary data.</text>
</comment>
<organism evidence="2 3">
    <name type="scientific">Pseudoalteromonas haloplanktis</name>
    <name type="common">Alteromonas haloplanktis</name>
    <dbReference type="NCBI Taxonomy" id="228"/>
    <lineage>
        <taxon>Bacteria</taxon>
        <taxon>Pseudomonadati</taxon>
        <taxon>Pseudomonadota</taxon>
        <taxon>Gammaproteobacteria</taxon>
        <taxon>Alteromonadales</taxon>
        <taxon>Pseudoalteromonadaceae</taxon>
        <taxon>Pseudoalteromonas</taxon>
    </lineage>
</organism>
<dbReference type="AlphaFoldDB" id="A0A9W4W4U9"/>
<name>A0A9W4W4U9_PSEHA</name>
<protein>
    <submittedName>
        <fullName evidence="2">Uncharacterized protein</fullName>
    </submittedName>
</protein>
<accession>A0A9W4W4U9</accession>
<evidence type="ECO:0000256" key="1">
    <source>
        <dbReference type="SAM" id="Phobius"/>
    </source>
</evidence>
<keyword evidence="1" id="KW-1133">Transmembrane helix</keyword>
<dbReference type="NCBIfam" id="NF038353">
    <property type="entry name" value="FxLYD_dom"/>
    <property type="match status" value="1"/>
</dbReference>
<dbReference type="Proteomes" id="UP001152447">
    <property type="component" value="Unassembled WGS sequence"/>
</dbReference>
<proteinExistence type="predicted"/>
<reference evidence="2" key="1">
    <citation type="submission" date="2022-07" db="EMBL/GenBank/DDBJ databases">
        <authorList>
            <person name="Criscuolo A."/>
        </authorList>
    </citation>
    <scope>NUCLEOTIDE SEQUENCE</scope>
    <source>
        <strain evidence="2">CIP103197</strain>
    </source>
</reference>
<keyword evidence="3" id="KW-1185">Reference proteome</keyword>
<evidence type="ECO:0000313" key="2">
    <source>
        <dbReference type="EMBL" id="CAH9059887.1"/>
    </source>
</evidence>
<dbReference type="EMBL" id="CAMAPB010000030">
    <property type="protein sequence ID" value="CAH9059887.1"/>
    <property type="molecule type" value="Genomic_DNA"/>
</dbReference>